<keyword evidence="10" id="KW-1185">Reference proteome</keyword>
<evidence type="ECO:0000256" key="1">
    <source>
        <dbReference type="ARBA" id="ARBA00004651"/>
    </source>
</evidence>
<dbReference type="Proteomes" id="UP000255207">
    <property type="component" value="Unassembled WGS sequence"/>
</dbReference>
<dbReference type="InterPro" id="IPR000515">
    <property type="entry name" value="MetI-like"/>
</dbReference>
<feature type="transmembrane region" description="Helical" evidence="7">
    <location>
        <begin position="12"/>
        <end position="30"/>
    </location>
</feature>
<dbReference type="PANTHER" id="PTHR30151:SF0">
    <property type="entry name" value="ABC TRANSPORTER PERMEASE PROTEIN MJ0413-RELATED"/>
    <property type="match status" value="1"/>
</dbReference>
<keyword evidence="4 7" id="KW-0812">Transmembrane</keyword>
<evidence type="ECO:0000256" key="6">
    <source>
        <dbReference type="ARBA" id="ARBA00023136"/>
    </source>
</evidence>
<sequence>MNPQTGQLLRNTLTLIVVVLVAWQALYWVVGDVALRSPLQTLAFAAKFTSTPQFAAHLAETSKAFGLALLLAVVIGLSIGFTLGASRFLSDVFEPMLVALYSIPKITLYPILLLAFGLGMSSKVAFGTIHGVIPIALFTITAVRNVKRVYIKTGHVMGLTPLDMIARIIVPAALPEIFAGLRIGFSLTLIGTLLGEMFASQRGLGFLLMSAIGLHNVDLIMTLTLLLTVFAGTASVVLLALNQRLYARS</sequence>
<dbReference type="EMBL" id="QQTP01000024">
    <property type="protein sequence ID" value="RDJ19969.1"/>
    <property type="molecule type" value="Genomic_DNA"/>
</dbReference>
<feature type="transmembrane region" description="Helical" evidence="7">
    <location>
        <begin position="97"/>
        <end position="118"/>
    </location>
</feature>
<evidence type="ECO:0000256" key="3">
    <source>
        <dbReference type="ARBA" id="ARBA00022475"/>
    </source>
</evidence>
<evidence type="ECO:0000313" key="9">
    <source>
        <dbReference type="EMBL" id="RDJ19969.1"/>
    </source>
</evidence>
<feature type="transmembrane region" description="Helical" evidence="7">
    <location>
        <begin position="64"/>
        <end position="85"/>
    </location>
</feature>
<keyword evidence="6 7" id="KW-0472">Membrane</keyword>
<feature type="transmembrane region" description="Helical" evidence="7">
    <location>
        <begin position="219"/>
        <end position="241"/>
    </location>
</feature>
<dbReference type="OrthoDB" id="8138334at2"/>
<dbReference type="PANTHER" id="PTHR30151">
    <property type="entry name" value="ALKANE SULFONATE ABC TRANSPORTER-RELATED, MEMBRANE SUBUNIT"/>
    <property type="match status" value="1"/>
</dbReference>
<gene>
    <name evidence="9" type="ORF">DWE98_26870</name>
</gene>
<accession>A0A370KY95</accession>
<dbReference type="GO" id="GO:0005886">
    <property type="term" value="C:plasma membrane"/>
    <property type="evidence" value="ECO:0007669"/>
    <property type="project" value="UniProtKB-SubCell"/>
</dbReference>
<dbReference type="AlphaFoldDB" id="A0A370KY95"/>
<keyword evidence="3" id="KW-1003">Cell membrane</keyword>
<dbReference type="CDD" id="cd06261">
    <property type="entry name" value="TM_PBP2"/>
    <property type="match status" value="1"/>
</dbReference>
<dbReference type="GO" id="GO:0055085">
    <property type="term" value="P:transmembrane transport"/>
    <property type="evidence" value="ECO:0007669"/>
    <property type="project" value="InterPro"/>
</dbReference>
<dbReference type="SUPFAM" id="SSF161098">
    <property type="entry name" value="MetI-like"/>
    <property type="match status" value="1"/>
</dbReference>
<evidence type="ECO:0000256" key="2">
    <source>
        <dbReference type="ARBA" id="ARBA00022448"/>
    </source>
</evidence>
<organism evidence="9 10">
    <name type="scientific">Bosea caraganae</name>
    <dbReference type="NCBI Taxonomy" id="2763117"/>
    <lineage>
        <taxon>Bacteria</taxon>
        <taxon>Pseudomonadati</taxon>
        <taxon>Pseudomonadota</taxon>
        <taxon>Alphaproteobacteria</taxon>
        <taxon>Hyphomicrobiales</taxon>
        <taxon>Boseaceae</taxon>
        <taxon>Bosea</taxon>
    </lineage>
</organism>
<feature type="transmembrane region" description="Helical" evidence="7">
    <location>
        <begin position="177"/>
        <end position="199"/>
    </location>
</feature>
<dbReference type="Gene3D" id="1.10.3720.10">
    <property type="entry name" value="MetI-like"/>
    <property type="match status" value="1"/>
</dbReference>
<reference evidence="10" key="1">
    <citation type="submission" date="2018-07" db="EMBL/GenBank/DDBJ databases">
        <authorList>
            <person name="Safronova V.I."/>
            <person name="Chirak E.R."/>
            <person name="Sazanova A.L."/>
        </authorList>
    </citation>
    <scope>NUCLEOTIDE SEQUENCE [LARGE SCALE GENOMIC DNA]</scope>
    <source>
        <strain evidence="10">RCAM04685</strain>
    </source>
</reference>
<keyword evidence="2 7" id="KW-0813">Transport</keyword>
<keyword evidence="5 7" id="KW-1133">Transmembrane helix</keyword>
<evidence type="ECO:0000259" key="8">
    <source>
        <dbReference type="PROSITE" id="PS50928"/>
    </source>
</evidence>
<protein>
    <submittedName>
        <fullName evidence="9">ABC transporter permease subunit</fullName>
    </submittedName>
</protein>
<evidence type="ECO:0000313" key="10">
    <source>
        <dbReference type="Proteomes" id="UP000255207"/>
    </source>
</evidence>
<dbReference type="InterPro" id="IPR035906">
    <property type="entry name" value="MetI-like_sf"/>
</dbReference>
<name>A0A370KY95_9HYPH</name>
<dbReference type="PROSITE" id="PS50928">
    <property type="entry name" value="ABC_TM1"/>
    <property type="match status" value="1"/>
</dbReference>
<evidence type="ECO:0000256" key="5">
    <source>
        <dbReference type="ARBA" id="ARBA00022989"/>
    </source>
</evidence>
<dbReference type="Pfam" id="PF00528">
    <property type="entry name" value="BPD_transp_1"/>
    <property type="match status" value="1"/>
</dbReference>
<evidence type="ECO:0000256" key="4">
    <source>
        <dbReference type="ARBA" id="ARBA00022692"/>
    </source>
</evidence>
<dbReference type="RefSeq" id="WP_114832397.1">
    <property type="nucleotide sequence ID" value="NZ_QQTO01000028.1"/>
</dbReference>
<feature type="transmembrane region" description="Helical" evidence="7">
    <location>
        <begin position="124"/>
        <end position="143"/>
    </location>
</feature>
<comment type="caution">
    <text evidence="9">The sequence shown here is derived from an EMBL/GenBank/DDBJ whole genome shotgun (WGS) entry which is preliminary data.</text>
</comment>
<feature type="domain" description="ABC transmembrane type-1" evidence="8">
    <location>
        <begin position="58"/>
        <end position="238"/>
    </location>
</feature>
<proteinExistence type="inferred from homology"/>
<comment type="similarity">
    <text evidence="7">Belongs to the binding-protein-dependent transport system permease family.</text>
</comment>
<evidence type="ECO:0000256" key="7">
    <source>
        <dbReference type="RuleBase" id="RU363032"/>
    </source>
</evidence>
<comment type="subcellular location">
    <subcellularLocation>
        <location evidence="1 7">Cell membrane</location>
        <topology evidence="1 7">Multi-pass membrane protein</topology>
    </subcellularLocation>
</comment>